<gene>
    <name evidence="2" type="ORF">DVG78_28175</name>
</gene>
<reference evidence="2 3" key="1">
    <citation type="submission" date="2018-07" db="EMBL/GenBank/DDBJ databases">
        <title>Genome analysis of Runella aurantiaca.</title>
        <authorList>
            <person name="Yang X."/>
        </authorList>
    </citation>
    <scope>NUCLEOTIDE SEQUENCE [LARGE SCALE GENOMIC DNA]</scope>
    <source>
        <strain evidence="2 3">YX9</strain>
    </source>
</reference>
<feature type="transmembrane region" description="Helical" evidence="1">
    <location>
        <begin position="53"/>
        <end position="76"/>
    </location>
</feature>
<keyword evidence="3" id="KW-1185">Reference proteome</keyword>
<keyword evidence="1" id="KW-0812">Transmembrane</keyword>
<sequence>MTGWMASLVILQRHKLTGNNRYSRNITWLVVYTLILANISNLWQLMAPTYKPFIFWMFDIGWPLGNILMLIVGVAVLRANRLRGWKRWVPLVVGLWLPFSFAVQDTPLGLHLSSIYSLVGCSLLALVLYRETTLQKDTDNCISA</sequence>
<feature type="transmembrane region" description="Helical" evidence="1">
    <location>
        <begin position="110"/>
        <end position="129"/>
    </location>
</feature>
<feature type="transmembrane region" description="Helical" evidence="1">
    <location>
        <begin position="26"/>
        <end position="47"/>
    </location>
</feature>
<evidence type="ECO:0000256" key="1">
    <source>
        <dbReference type="SAM" id="Phobius"/>
    </source>
</evidence>
<dbReference type="Proteomes" id="UP000253141">
    <property type="component" value="Unassembled WGS sequence"/>
</dbReference>
<feature type="transmembrane region" description="Helical" evidence="1">
    <location>
        <begin position="88"/>
        <end position="104"/>
    </location>
</feature>
<evidence type="ECO:0000313" key="2">
    <source>
        <dbReference type="EMBL" id="RDB02596.1"/>
    </source>
</evidence>
<keyword evidence="1" id="KW-1133">Transmembrane helix</keyword>
<keyword evidence="1" id="KW-0472">Membrane</keyword>
<organism evidence="2 3">
    <name type="scientific">Runella aurantiaca</name>
    <dbReference type="NCBI Taxonomy" id="2282308"/>
    <lineage>
        <taxon>Bacteria</taxon>
        <taxon>Pseudomonadati</taxon>
        <taxon>Bacteroidota</taxon>
        <taxon>Cytophagia</taxon>
        <taxon>Cytophagales</taxon>
        <taxon>Spirosomataceae</taxon>
        <taxon>Runella</taxon>
    </lineage>
</organism>
<accession>A0A369I7E0</accession>
<comment type="caution">
    <text evidence="2">The sequence shown here is derived from an EMBL/GenBank/DDBJ whole genome shotgun (WGS) entry which is preliminary data.</text>
</comment>
<name>A0A369I7E0_9BACT</name>
<dbReference type="AlphaFoldDB" id="A0A369I7E0"/>
<proteinExistence type="predicted"/>
<protein>
    <submittedName>
        <fullName evidence="2">Uncharacterized protein</fullName>
    </submittedName>
</protein>
<dbReference type="EMBL" id="QPIW01000040">
    <property type="protein sequence ID" value="RDB02596.1"/>
    <property type="molecule type" value="Genomic_DNA"/>
</dbReference>
<evidence type="ECO:0000313" key="3">
    <source>
        <dbReference type="Proteomes" id="UP000253141"/>
    </source>
</evidence>